<dbReference type="Gene3D" id="3.40.50.1000">
    <property type="entry name" value="HAD superfamily/HAD-like"/>
    <property type="match status" value="1"/>
</dbReference>
<dbReference type="EMBL" id="UOFR01000038">
    <property type="protein sequence ID" value="VAW96357.1"/>
    <property type="molecule type" value="Genomic_DNA"/>
</dbReference>
<name>A0A3B1A9Q7_9ZZZZ</name>
<dbReference type="PANTHER" id="PTHR43316">
    <property type="entry name" value="HYDROLASE, HALOACID DELAHOGENASE-RELATED"/>
    <property type="match status" value="1"/>
</dbReference>
<dbReference type="Pfam" id="PF00702">
    <property type="entry name" value="Hydrolase"/>
    <property type="match status" value="1"/>
</dbReference>
<dbReference type="SUPFAM" id="SSF56784">
    <property type="entry name" value="HAD-like"/>
    <property type="match status" value="1"/>
</dbReference>
<dbReference type="AlphaFoldDB" id="A0A3B1A9Q7"/>
<dbReference type="InterPro" id="IPR023214">
    <property type="entry name" value="HAD_sf"/>
</dbReference>
<dbReference type="InterPro" id="IPR036412">
    <property type="entry name" value="HAD-like_sf"/>
</dbReference>
<reference evidence="2" key="1">
    <citation type="submission" date="2018-06" db="EMBL/GenBank/DDBJ databases">
        <authorList>
            <person name="Zhirakovskaya E."/>
        </authorList>
    </citation>
    <scope>NUCLEOTIDE SEQUENCE</scope>
</reference>
<protein>
    <submittedName>
        <fullName evidence="2">Uncharacterized protein</fullName>
    </submittedName>
</protein>
<accession>A0A3B1A9Q7</accession>
<evidence type="ECO:0000256" key="1">
    <source>
        <dbReference type="ARBA" id="ARBA00022801"/>
    </source>
</evidence>
<dbReference type="SFLD" id="SFLDG01129">
    <property type="entry name" value="C1.5:_HAD__Beta-PGM__Phosphata"/>
    <property type="match status" value="1"/>
</dbReference>
<sequence>MTRYTTLFFDLFNTLLSVGKVPEHVGRYTADVLGIDQEVWNAACFSDAHEITRPTEHAQIIRTLAHDIDENIDDKLIMDATEHRQRRFDYALRHVQPDILDVLVDLKQRGIQLCLVSNASTAEVLAWDSSPLAELFDHAIFSCKCGYKKPDLDIYHYALKCCGSGLSTTAFIGDGGSDELAGANVTGLTTVFTRQFSRAHRIDQVRQRQGKSINYEIKHLGEVRDVLNL</sequence>
<dbReference type="PANTHER" id="PTHR43316:SF3">
    <property type="entry name" value="HALOACID DEHALOGENASE, TYPE II (AFU_ORTHOLOGUE AFUA_2G07750)-RELATED"/>
    <property type="match status" value="1"/>
</dbReference>
<dbReference type="GO" id="GO:0016787">
    <property type="term" value="F:hydrolase activity"/>
    <property type="evidence" value="ECO:0007669"/>
    <property type="project" value="UniProtKB-KW"/>
</dbReference>
<dbReference type="InterPro" id="IPR051540">
    <property type="entry name" value="S-2-haloacid_dehalogenase"/>
</dbReference>
<organism evidence="2">
    <name type="scientific">hydrothermal vent metagenome</name>
    <dbReference type="NCBI Taxonomy" id="652676"/>
    <lineage>
        <taxon>unclassified sequences</taxon>
        <taxon>metagenomes</taxon>
        <taxon>ecological metagenomes</taxon>
    </lineage>
</organism>
<gene>
    <name evidence="2" type="ORF">MNBD_GAMMA21-997</name>
</gene>
<proteinExistence type="predicted"/>
<keyword evidence="1" id="KW-0378">Hydrolase</keyword>
<evidence type="ECO:0000313" key="2">
    <source>
        <dbReference type="EMBL" id="VAW96357.1"/>
    </source>
</evidence>
<dbReference type="SFLD" id="SFLDS00003">
    <property type="entry name" value="Haloacid_Dehalogenase"/>
    <property type="match status" value="1"/>
</dbReference>